<dbReference type="CDD" id="cd02966">
    <property type="entry name" value="TlpA_like_family"/>
    <property type="match status" value="1"/>
</dbReference>
<organism evidence="7">
    <name type="scientific">marine sediment metagenome</name>
    <dbReference type="NCBI Taxonomy" id="412755"/>
    <lineage>
        <taxon>unclassified sequences</taxon>
        <taxon>metagenomes</taxon>
        <taxon>ecological metagenomes</taxon>
    </lineage>
</organism>
<dbReference type="PROSITE" id="PS00194">
    <property type="entry name" value="THIOREDOXIN_1"/>
    <property type="match status" value="1"/>
</dbReference>
<gene>
    <name evidence="7" type="ORF">LCGC14_2079140</name>
</gene>
<dbReference type="GO" id="GO:0016491">
    <property type="term" value="F:oxidoreductase activity"/>
    <property type="evidence" value="ECO:0007669"/>
    <property type="project" value="InterPro"/>
</dbReference>
<keyword evidence="4" id="KW-0676">Redox-active center</keyword>
<evidence type="ECO:0000256" key="5">
    <source>
        <dbReference type="SAM" id="Phobius"/>
    </source>
</evidence>
<dbReference type="GO" id="GO:0016209">
    <property type="term" value="F:antioxidant activity"/>
    <property type="evidence" value="ECO:0007669"/>
    <property type="project" value="InterPro"/>
</dbReference>
<keyword evidence="5" id="KW-0472">Membrane</keyword>
<dbReference type="InterPro" id="IPR050553">
    <property type="entry name" value="Thioredoxin_ResA/DsbE_sf"/>
</dbReference>
<dbReference type="AlphaFoldDB" id="A0A0F9GUH3"/>
<dbReference type="EMBL" id="LAZR01025092">
    <property type="protein sequence ID" value="KKL73015.1"/>
    <property type="molecule type" value="Genomic_DNA"/>
</dbReference>
<comment type="subcellular location">
    <subcellularLocation>
        <location evidence="1">Cell envelope</location>
    </subcellularLocation>
</comment>
<dbReference type="InterPro" id="IPR000866">
    <property type="entry name" value="AhpC/TSA"/>
</dbReference>
<dbReference type="Gene3D" id="3.40.30.10">
    <property type="entry name" value="Glutaredoxin"/>
    <property type="match status" value="1"/>
</dbReference>
<keyword evidence="5" id="KW-0812">Transmembrane</keyword>
<reference evidence="7" key="1">
    <citation type="journal article" date="2015" name="Nature">
        <title>Complex archaea that bridge the gap between prokaryotes and eukaryotes.</title>
        <authorList>
            <person name="Spang A."/>
            <person name="Saw J.H."/>
            <person name="Jorgensen S.L."/>
            <person name="Zaremba-Niedzwiedzka K."/>
            <person name="Martijn J."/>
            <person name="Lind A.E."/>
            <person name="van Eijk R."/>
            <person name="Schleper C."/>
            <person name="Guy L."/>
            <person name="Ettema T.J."/>
        </authorList>
    </citation>
    <scope>NUCLEOTIDE SEQUENCE</scope>
</reference>
<dbReference type="PANTHER" id="PTHR42852:SF6">
    <property type="entry name" value="THIOL:DISULFIDE INTERCHANGE PROTEIN DSBE"/>
    <property type="match status" value="1"/>
</dbReference>
<name>A0A0F9GUH3_9ZZZZ</name>
<dbReference type="Pfam" id="PF00578">
    <property type="entry name" value="AhpC-TSA"/>
    <property type="match status" value="1"/>
</dbReference>
<dbReference type="InterPro" id="IPR013766">
    <property type="entry name" value="Thioredoxin_domain"/>
</dbReference>
<dbReference type="GO" id="GO:0030313">
    <property type="term" value="C:cell envelope"/>
    <property type="evidence" value="ECO:0007669"/>
    <property type="project" value="UniProtKB-SubCell"/>
</dbReference>
<evidence type="ECO:0000256" key="1">
    <source>
        <dbReference type="ARBA" id="ARBA00004196"/>
    </source>
</evidence>
<dbReference type="PANTHER" id="PTHR42852">
    <property type="entry name" value="THIOL:DISULFIDE INTERCHANGE PROTEIN DSBE"/>
    <property type="match status" value="1"/>
</dbReference>
<accession>A0A0F9GUH3</accession>
<keyword evidence="3" id="KW-1015">Disulfide bond</keyword>
<dbReference type="SUPFAM" id="SSF52833">
    <property type="entry name" value="Thioredoxin-like"/>
    <property type="match status" value="1"/>
</dbReference>
<dbReference type="PROSITE" id="PS51352">
    <property type="entry name" value="THIOREDOXIN_2"/>
    <property type="match status" value="1"/>
</dbReference>
<evidence type="ECO:0000256" key="2">
    <source>
        <dbReference type="ARBA" id="ARBA00022748"/>
    </source>
</evidence>
<feature type="transmembrane region" description="Helical" evidence="5">
    <location>
        <begin position="20"/>
        <end position="40"/>
    </location>
</feature>
<dbReference type="GO" id="GO:0017004">
    <property type="term" value="P:cytochrome complex assembly"/>
    <property type="evidence" value="ECO:0007669"/>
    <property type="project" value="UniProtKB-KW"/>
</dbReference>
<proteinExistence type="predicted"/>
<sequence>MTREAPIGERASTGRGRRRFGRLGSVALVVAFLAVLVYGFSTTAPDDRIDRGLAEGRTSPAPGFSLEVLEGGKVPPGLQRVVAKAVSDGRLGLDELRGTPVVLNLWASWCTPCRDEAGRLQRAWESWGERGVLFLGLNMQDLRGDARAFLREFAITYPTVRDPGKDVASAYGATGIPETFFVDERGRVVGHVVGAVSGRQIRAGAAAARSGRVAGTRSGGASFSTR</sequence>
<evidence type="ECO:0000313" key="7">
    <source>
        <dbReference type="EMBL" id="KKL73015.1"/>
    </source>
</evidence>
<evidence type="ECO:0000256" key="4">
    <source>
        <dbReference type="ARBA" id="ARBA00023284"/>
    </source>
</evidence>
<protein>
    <recommendedName>
        <fullName evidence="6">Thioredoxin domain-containing protein</fullName>
    </recommendedName>
</protein>
<evidence type="ECO:0000256" key="3">
    <source>
        <dbReference type="ARBA" id="ARBA00023157"/>
    </source>
</evidence>
<dbReference type="InterPro" id="IPR017937">
    <property type="entry name" value="Thioredoxin_CS"/>
</dbReference>
<evidence type="ECO:0000259" key="6">
    <source>
        <dbReference type="PROSITE" id="PS51352"/>
    </source>
</evidence>
<dbReference type="InterPro" id="IPR036249">
    <property type="entry name" value="Thioredoxin-like_sf"/>
</dbReference>
<keyword evidence="2" id="KW-0201">Cytochrome c-type biogenesis</keyword>
<comment type="caution">
    <text evidence="7">The sequence shown here is derived from an EMBL/GenBank/DDBJ whole genome shotgun (WGS) entry which is preliminary data.</text>
</comment>
<feature type="domain" description="Thioredoxin" evidence="6">
    <location>
        <begin position="55"/>
        <end position="210"/>
    </location>
</feature>
<keyword evidence="5" id="KW-1133">Transmembrane helix</keyword>